<evidence type="ECO:0000256" key="3">
    <source>
        <dbReference type="PIRSR" id="PIRSR006241-50"/>
    </source>
</evidence>
<dbReference type="PANTHER" id="PTHR43489">
    <property type="entry name" value="ISOMERASE"/>
    <property type="match status" value="1"/>
</dbReference>
<reference evidence="6" key="1">
    <citation type="submission" date="2017-01" db="EMBL/GenBank/DDBJ databases">
        <authorList>
            <person name="Varghese N."/>
            <person name="Submissions S."/>
        </authorList>
    </citation>
    <scope>NUCLEOTIDE SEQUENCE [LARGE SCALE GENOMIC DNA]</scope>
    <source>
        <strain evidence="6">DSM 29430</strain>
    </source>
</reference>
<dbReference type="Gene3D" id="3.20.20.150">
    <property type="entry name" value="Divalent-metal-dependent TIM barrel enzymes"/>
    <property type="match status" value="1"/>
</dbReference>
<organism evidence="5 6">
    <name type="scientific">Roseivivax lentus</name>
    <dbReference type="NCBI Taxonomy" id="633194"/>
    <lineage>
        <taxon>Bacteria</taxon>
        <taxon>Pseudomonadati</taxon>
        <taxon>Pseudomonadota</taxon>
        <taxon>Alphaproteobacteria</taxon>
        <taxon>Rhodobacterales</taxon>
        <taxon>Roseobacteraceae</taxon>
        <taxon>Roseivivax</taxon>
    </lineage>
</organism>
<evidence type="ECO:0000259" key="4">
    <source>
        <dbReference type="Pfam" id="PF01261"/>
    </source>
</evidence>
<dbReference type="OrthoDB" id="9786584at2"/>
<keyword evidence="6" id="KW-1185">Reference proteome</keyword>
<sequence>MKIAANITLLSFGVPLVARPDAARAVGFDGVECLFPYMISAQEMRSALNGLPLVLINTPVADWEDGARGRAAVPGEMARFAQDMQSAIDFARATGTGRIHAMAGKAQGAEAMARFKANLRAACLAAPDLTILIEPLNPFDVPGYFLNDFDMAAGIIERVGLPNLGLQFDAWHARRIHGDVTATWKRHAAITRHVQIGGFAARGAPEPDAPDEAAFFDALGDSGYDGWISAEYHDAGAGYDWLGRLRARLRGAHAQA</sequence>
<proteinExistence type="inferred from homology"/>
<evidence type="ECO:0000313" key="6">
    <source>
        <dbReference type="Proteomes" id="UP000186684"/>
    </source>
</evidence>
<name>A0A1N7JX62_9RHOB</name>
<feature type="domain" description="Xylose isomerase-like TIM barrel" evidence="4">
    <location>
        <begin position="21"/>
        <end position="236"/>
    </location>
</feature>
<comment type="similarity">
    <text evidence="2">Belongs to the hyi family.</text>
</comment>
<dbReference type="InterPro" id="IPR036237">
    <property type="entry name" value="Xyl_isomerase-like_sf"/>
</dbReference>
<dbReference type="RefSeq" id="WP_076444272.1">
    <property type="nucleotide sequence ID" value="NZ_FTOQ01000001.1"/>
</dbReference>
<dbReference type="SUPFAM" id="SSF51658">
    <property type="entry name" value="Xylose isomerase-like"/>
    <property type="match status" value="1"/>
</dbReference>
<gene>
    <name evidence="5" type="ORF">SAMN05421759_101295</name>
</gene>
<dbReference type="EMBL" id="FTOQ01000001">
    <property type="protein sequence ID" value="SIS53939.1"/>
    <property type="molecule type" value="Genomic_DNA"/>
</dbReference>
<accession>A0A1N7JX62</accession>
<protein>
    <submittedName>
        <fullName evidence="5">Hydroxypyruvate isomerase</fullName>
    </submittedName>
</protein>
<evidence type="ECO:0000256" key="1">
    <source>
        <dbReference type="ARBA" id="ARBA00023235"/>
    </source>
</evidence>
<keyword evidence="5" id="KW-0670">Pyruvate</keyword>
<dbReference type="GO" id="GO:0046487">
    <property type="term" value="P:glyoxylate metabolic process"/>
    <property type="evidence" value="ECO:0007669"/>
    <property type="project" value="TreeGrafter"/>
</dbReference>
<feature type="active site" description="Proton donor/acceptor" evidence="3">
    <location>
        <position position="134"/>
    </location>
</feature>
<feature type="active site" description="Proton donor/acceptor" evidence="3">
    <location>
        <position position="231"/>
    </location>
</feature>
<dbReference type="InterPro" id="IPR026040">
    <property type="entry name" value="HyI-like"/>
</dbReference>
<dbReference type="STRING" id="633194.SAMN05421759_101295"/>
<dbReference type="PIRSF" id="PIRSF006241">
    <property type="entry name" value="HyI"/>
    <property type="match status" value="1"/>
</dbReference>
<dbReference type="InterPro" id="IPR013022">
    <property type="entry name" value="Xyl_isomerase-like_TIM-brl"/>
</dbReference>
<evidence type="ECO:0000313" key="5">
    <source>
        <dbReference type="EMBL" id="SIS53939.1"/>
    </source>
</evidence>
<dbReference type="InterPro" id="IPR050417">
    <property type="entry name" value="Sugar_Epim/Isomerase"/>
</dbReference>
<dbReference type="Pfam" id="PF01261">
    <property type="entry name" value="AP_endonuc_2"/>
    <property type="match status" value="1"/>
</dbReference>
<evidence type="ECO:0000256" key="2">
    <source>
        <dbReference type="PIRNR" id="PIRNR006241"/>
    </source>
</evidence>
<keyword evidence="1 2" id="KW-0413">Isomerase</keyword>
<dbReference type="AlphaFoldDB" id="A0A1N7JX62"/>
<dbReference type="PANTHER" id="PTHR43489:SF6">
    <property type="entry name" value="HYDROXYPYRUVATE ISOMERASE-RELATED"/>
    <property type="match status" value="1"/>
</dbReference>
<dbReference type="GO" id="GO:0008903">
    <property type="term" value="F:hydroxypyruvate isomerase activity"/>
    <property type="evidence" value="ECO:0007669"/>
    <property type="project" value="TreeGrafter"/>
</dbReference>
<dbReference type="Proteomes" id="UP000186684">
    <property type="component" value="Unassembled WGS sequence"/>
</dbReference>